<evidence type="ECO:0000313" key="3">
    <source>
        <dbReference type="Proteomes" id="UP000464318"/>
    </source>
</evidence>
<proteinExistence type="predicted"/>
<keyword evidence="1" id="KW-0732">Signal</keyword>
<sequence>MKLNLFYSIALVASTSISAFAQNTDENGYSTVNLSLKQNYYERAYFNFDNGAIENRRAKNWDIAFYRGKEVGTRLNDMNGMSAYLVSNDISDWDKIGNAEDIVAGKEKEALYNPNETDKVYNGALQQVKWWEEKENTIKGNKIFIIKHNYSQYPEYRKFMIEERSEKGDYLIKYAFWTGAGINEWGATRTFTIPKGEGKALFDYYQFYKHSTRERDLIINNAEPNDTTWDLMFERYHLNDIGLYAVGAVQNLNLRVAKHTDETQATVKFDEPKESEFSDMITTIGHDWKNFDSNSFQFILKDRYVYYVKKGANYYRMYFTRMSGSVTGNLSFKYKNITEELGVQDLNKKADFGIYPNPTVDKKATLLFDVKEKDNNKGTAELYDFSGKKVYETTLSNQTGLYKKEINLQSLSTGTYILKVSYGGASQTRKIIVK</sequence>
<name>A0A6P1QV77_9FLAO</name>
<accession>A0A6P1QV77</accession>
<evidence type="ECO:0000313" key="2">
    <source>
        <dbReference type="EMBL" id="QHN65067.1"/>
    </source>
</evidence>
<gene>
    <name evidence="2" type="ORF">DBX24_03715</name>
</gene>
<keyword evidence="3" id="KW-1185">Reference proteome</keyword>
<organism evidence="2 3">
    <name type="scientific">Bergeyella cardium</name>
    <dbReference type="NCBI Taxonomy" id="1585976"/>
    <lineage>
        <taxon>Bacteria</taxon>
        <taxon>Pseudomonadati</taxon>
        <taxon>Bacteroidota</taxon>
        <taxon>Flavobacteriia</taxon>
        <taxon>Flavobacteriales</taxon>
        <taxon>Weeksellaceae</taxon>
        <taxon>Bergeyella</taxon>
    </lineage>
</organism>
<dbReference type="KEGG" id="bcad:DBX24_03715"/>
<dbReference type="Pfam" id="PF18962">
    <property type="entry name" value="Por_Secre_tail"/>
    <property type="match status" value="1"/>
</dbReference>
<dbReference type="Proteomes" id="UP000464318">
    <property type="component" value="Chromosome"/>
</dbReference>
<protein>
    <submittedName>
        <fullName evidence="2">T9SS type A sorting domain-containing protein</fullName>
    </submittedName>
</protein>
<dbReference type="AlphaFoldDB" id="A0A6P1QV77"/>
<dbReference type="OrthoDB" id="629570at2"/>
<evidence type="ECO:0000256" key="1">
    <source>
        <dbReference type="ARBA" id="ARBA00022729"/>
    </source>
</evidence>
<reference evidence="2 3" key="1">
    <citation type="submission" date="2018-04" db="EMBL/GenBank/DDBJ databases">
        <title>Characteristic and Complete Genome Sequencing of A Novel Member of Infective Endocarditis Causative Bacteria: Bergeyella cardium QL-PH.</title>
        <authorList>
            <person name="Pan H."/>
            <person name="Sun E."/>
            <person name="Zhang Y."/>
        </authorList>
    </citation>
    <scope>NUCLEOTIDE SEQUENCE [LARGE SCALE GENOMIC DNA]</scope>
    <source>
        <strain evidence="2 3">HPQL</strain>
    </source>
</reference>
<dbReference type="RefSeq" id="WP_120488314.1">
    <property type="nucleotide sequence ID" value="NZ_CP029149.1"/>
</dbReference>
<dbReference type="EMBL" id="CP029149">
    <property type="protein sequence ID" value="QHN65067.1"/>
    <property type="molecule type" value="Genomic_DNA"/>
</dbReference>
<dbReference type="NCBIfam" id="TIGR04183">
    <property type="entry name" value="Por_Secre_tail"/>
    <property type="match status" value="1"/>
</dbReference>
<dbReference type="InterPro" id="IPR026444">
    <property type="entry name" value="Secre_tail"/>
</dbReference>